<dbReference type="SUPFAM" id="SSF46689">
    <property type="entry name" value="Homeodomain-like"/>
    <property type="match status" value="1"/>
</dbReference>
<feature type="domain" description="HTH CENPB-type" evidence="4">
    <location>
        <begin position="1"/>
        <end position="66"/>
    </location>
</feature>
<comment type="subcellular location">
    <subcellularLocation>
        <location evidence="1">Nucleus</location>
    </subcellularLocation>
</comment>
<dbReference type="InterPro" id="IPR009057">
    <property type="entry name" value="Homeodomain-like_sf"/>
</dbReference>
<dbReference type="Proteomes" id="UP000887013">
    <property type="component" value="Unassembled WGS sequence"/>
</dbReference>
<dbReference type="AlphaFoldDB" id="A0A8X6UK99"/>
<proteinExistence type="predicted"/>
<dbReference type="InterPro" id="IPR006600">
    <property type="entry name" value="HTH_CenpB_DNA-bd_dom"/>
</dbReference>
<comment type="caution">
    <text evidence="5">The sequence shown here is derived from an EMBL/GenBank/DDBJ whole genome shotgun (WGS) entry which is preliminary data.</text>
</comment>
<evidence type="ECO:0000313" key="6">
    <source>
        <dbReference type="Proteomes" id="UP000887013"/>
    </source>
</evidence>
<feature type="region of interest" description="Disordered" evidence="3">
    <location>
        <begin position="157"/>
        <end position="178"/>
    </location>
</feature>
<sequence>MSNYNELERVLFTWYEQARASNIPVDENIFREKTLEIAVINDMDIFPTSNGWIYFLKFAMVQYPGNYTAKDIHFVLSAWYEVTSSAIQNCFVKCGYVRKNHEECSTEGQENNDDKADEEWLRVAEDVSGEKLSDYISIDQNVATCSTQSIEEICDDAKNKNNGEEAEDTVLADEAEPTPVPSLSEAITAFEIVRTFIYAHGIIEKDPKNIINLKNLLFNFKK</sequence>
<evidence type="ECO:0000259" key="4">
    <source>
        <dbReference type="PROSITE" id="PS51253"/>
    </source>
</evidence>
<evidence type="ECO:0000256" key="1">
    <source>
        <dbReference type="ARBA" id="ARBA00004123"/>
    </source>
</evidence>
<evidence type="ECO:0000256" key="3">
    <source>
        <dbReference type="SAM" id="MobiDB-lite"/>
    </source>
</evidence>
<evidence type="ECO:0000313" key="5">
    <source>
        <dbReference type="EMBL" id="GFU18976.1"/>
    </source>
</evidence>
<organism evidence="5 6">
    <name type="scientific">Nephila pilipes</name>
    <name type="common">Giant wood spider</name>
    <name type="synonym">Nephila maculata</name>
    <dbReference type="NCBI Taxonomy" id="299642"/>
    <lineage>
        <taxon>Eukaryota</taxon>
        <taxon>Metazoa</taxon>
        <taxon>Ecdysozoa</taxon>
        <taxon>Arthropoda</taxon>
        <taxon>Chelicerata</taxon>
        <taxon>Arachnida</taxon>
        <taxon>Araneae</taxon>
        <taxon>Araneomorphae</taxon>
        <taxon>Entelegynae</taxon>
        <taxon>Araneoidea</taxon>
        <taxon>Nephilidae</taxon>
        <taxon>Nephila</taxon>
    </lineage>
</organism>
<gene>
    <name evidence="5" type="ORF">NPIL_381651</name>
</gene>
<accession>A0A8X6UK99</accession>
<dbReference type="OrthoDB" id="125347at2759"/>
<name>A0A8X6UK99_NEPPI</name>
<dbReference type="Pfam" id="PF03221">
    <property type="entry name" value="HTH_Tnp_Tc5"/>
    <property type="match status" value="1"/>
</dbReference>
<keyword evidence="6" id="KW-1185">Reference proteome</keyword>
<keyword evidence="2" id="KW-0238">DNA-binding</keyword>
<dbReference type="GO" id="GO:0005634">
    <property type="term" value="C:nucleus"/>
    <property type="evidence" value="ECO:0007669"/>
    <property type="project" value="UniProtKB-SubCell"/>
</dbReference>
<evidence type="ECO:0000256" key="2">
    <source>
        <dbReference type="ARBA" id="ARBA00023125"/>
    </source>
</evidence>
<dbReference type="Gene3D" id="1.10.10.60">
    <property type="entry name" value="Homeodomain-like"/>
    <property type="match status" value="1"/>
</dbReference>
<dbReference type="PROSITE" id="PS51253">
    <property type="entry name" value="HTH_CENPB"/>
    <property type="match status" value="1"/>
</dbReference>
<dbReference type="GO" id="GO:0003677">
    <property type="term" value="F:DNA binding"/>
    <property type="evidence" value="ECO:0007669"/>
    <property type="project" value="UniProtKB-KW"/>
</dbReference>
<protein>
    <recommendedName>
        <fullName evidence="4">HTH CENPB-type domain-containing protein</fullName>
    </recommendedName>
</protein>
<dbReference type="EMBL" id="BMAW01030970">
    <property type="protein sequence ID" value="GFU18976.1"/>
    <property type="molecule type" value="Genomic_DNA"/>
</dbReference>
<feature type="compositionally biased region" description="Acidic residues" evidence="3">
    <location>
        <begin position="164"/>
        <end position="176"/>
    </location>
</feature>
<reference evidence="5" key="1">
    <citation type="submission" date="2020-08" db="EMBL/GenBank/DDBJ databases">
        <title>Multicomponent nature underlies the extraordinary mechanical properties of spider dragline silk.</title>
        <authorList>
            <person name="Kono N."/>
            <person name="Nakamura H."/>
            <person name="Mori M."/>
            <person name="Yoshida Y."/>
            <person name="Ohtoshi R."/>
            <person name="Malay A.D."/>
            <person name="Moran D.A.P."/>
            <person name="Tomita M."/>
            <person name="Numata K."/>
            <person name="Arakawa K."/>
        </authorList>
    </citation>
    <scope>NUCLEOTIDE SEQUENCE</scope>
</reference>